<dbReference type="EMBL" id="JABDTM020030250">
    <property type="protein sequence ID" value="KAH0807502.1"/>
    <property type="molecule type" value="Genomic_DNA"/>
</dbReference>
<keyword evidence="5 8" id="KW-0472">Membrane</keyword>
<evidence type="ECO:0000256" key="5">
    <source>
        <dbReference type="ARBA" id="ARBA00023136"/>
    </source>
</evidence>
<dbReference type="Proteomes" id="UP000719412">
    <property type="component" value="Unassembled WGS sequence"/>
</dbReference>
<comment type="subcellular location">
    <subcellularLocation>
        <location evidence="1">Cell membrane</location>
        <topology evidence="1">Multi-pass membrane protein</topology>
    </subcellularLocation>
</comment>
<evidence type="ECO:0000313" key="10">
    <source>
        <dbReference type="Proteomes" id="UP000719412"/>
    </source>
</evidence>
<dbReference type="GO" id="GO:0005886">
    <property type="term" value="C:plasma membrane"/>
    <property type="evidence" value="ECO:0007669"/>
    <property type="project" value="UniProtKB-SubCell"/>
</dbReference>
<dbReference type="AlphaFoldDB" id="A0A8J6L5Y7"/>
<dbReference type="PANTHER" id="PTHR42643:SF30">
    <property type="entry name" value="IONOTROPIC RECEPTOR 40A-RELATED"/>
    <property type="match status" value="1"/>
</dbReference>
<sequence length="419" mass="48967">MWSNTTITAIYTQEFPYLAVHSNNVIGLFYDSFKLVKEKLQFEVTLMENSQEDNFNSTLDQLKKRNATLALNFHQAMTRDFLNFDLLPINIFFNYFWVVPQARRLRSWDTFYRNFDRPTWLLVLLLLTILSVAKYYLRERDLVLAFLSYYQILLENSNLRTVQIKKTKIRMVISVSLLSFLVLSTSFKTAMVSSFTKRRYEHQISSLEDIVNLNLKCYATEEIKSSYGMSEDYLSGYVANCTTINKKNKEDILMEIALKRSAAMTCRGFEFKFMLEKLYLMGYEKRLIALVPKKVSSDNAFMYFTKGHPLYDRFFTIAGRISNSGISNFLSPFTTWPIRYLCGRLVFLFMWCGGAPGYFPRPPTPTISSPFSFFWTTQHEYNNTQHPWEAHPAWDSNPADLAVVSEECRSSFHHPTVNP</sequence>
<keyword evidence="10" id="KW-1185">Reference proteome</keyword>
<evidence type="ECO:0000256" key="1">
    <source>
        <dbReference type="ARBA" id="ARBA00004651"/>
    </source>
</evidence>
<reference evidence="9" key="2">
    <citation type="submission" date="2021-08" db="EMBL/GenBank/DDBJ databases">
        <authorList>
            <person name="Eriksson T."/>
        </authorList>
    </citation>
    <scope>NUCLEOTIDE SEQUENCE</scope>
    <source>
        <strain evidence="9">Stoneville</strain>
        <tissue evidence="9">Whole head</tissue>
    </source>
</reference>
<feature type="transmembrane region" description="Helical" evidence="8">
    <location>
        <begin position="119"/>
        <end position="137"/>
    </location>
</feature>
<feature type="transmembrane region" description="Helical" evidence="8">
    <location>
        <begin position="169"/>
        <end position="187"/>
    </location>
</feature>
<evidence type="ECO:0000256" key="4">
    <source>
        <dbReference type="ARBA" id="ARBA00022989"/>
    </source>
</evidence>
<feature type="transmembrane region" description="Helical" evidence="8">
    <location>
        <begin position="81"/>
        <end position="99"/>
    </location>
</feature>
<dbReference type="InterPro" id="IPR052192">
    <property type="entry name" value="Insect_Ionotropic_Sensory_Rcpt"/>
</dbReference>
<evidence type="ECO:0000256" key="8">
    <source>
        <dbReference type="SAM" id="Phobius"/>
    </source>
</evidence>
<gene>
    <name evidence="9" type="ORF">GEV33_015289</name>
</gene>
<keyword evidence="4 8" id="KW-1133">Transmembrane helix</keyword>
<name>A0A8J6L5Y7_TENMO</name>
<protein>
    <submittedName>
        <fullName evidence="9">Uncharacterized protein</fullName>
    </submittedName>
</protein>
<keyword evidence="3 8" id="KW-0812">Transmembrane</keyword>
<evidence type="ECO:0000256" key="7">
    <source>
        <dbReference type="ARBA" id="ARBA00023180"/>
    </source>
</evidence>
<evidence type="ECO:0000313" key="9">
    <source>
        <dbReference type="EMBL" id="KAH0807502.1"/>
    </source>
</evidence>
<comment type="caution">
    <text evidence="9">The sequence shown here is derived from an EMBL/GenBank/DDBJ whole genome shotgun (WGS) entry which is preliminary data.</text>
</comment>
<organism evidence="9 10">
    <name type="scientific">Tenebrio molitor</name>
    <name type="common">Yellow mealworm beetle</name>
    <dbReference type="NCBI Taxonomy" id="7067"/>
    <lineage>
        <taxon>Eukaryota</taxon>
        <taxon>Metazoa</taxon>
        <taxon>Ecdysozoa</taxon>
        <taxon>Arthropoda</taxon>
        <taxon>Hexapoda</taxon>
        <taxon>Insecta</taxon>
        <taxon>Pterygota</taxon>
        <taxon>Neoptera</taxon>
        <taxon>Endopterygota</taxon>
        <taxon>Coleoptera</taxon>
        <taxon>Polyphaga</taxon>
        <taxon>Cucujiformia</taxon>
        <taxon>Tenebrionidae</taxon>
        <taxon>Tenebrio</taxon>
    </lineage>
</organism>
<dbReference type="PANTHER" id="PTHR42643">
    <property type="entry name" value="IONOTROPIC RECEPTOR 20A-RELATED"/>
    <property type="match status" value="1"/>
</dbReference>
<keyword evidence="2" id="KW-1003">Cell membrane</keyword>
<accession>A0A8J6L5Y7</accession>
<keyword evidence="7" id="KW-0325">Glycoprotein</keyword>
<evidence type="ECO:0000256" key="6">
    <source>
        <dbReference type="ARBA" id="ARBA00023170"/>
    </source>
</evidence>
<evidence type="ECO:0000256" key="3">
    <source>
        <dbReference type="ARBA" id="ARBA00022692"/>
    </source>
</evidence>
<proteinExistence type="predicted"/>
<evidence type="ECO:0000256" key="2">
    <source>
        <dbReference type="ARBA" id="ARBA00022475"/>
    </source>
</evidence>
<reference evidence="9" key="1">
    <citation type="journal article" date="2020" name="J Insects Food Feed">
        <title>The yellow mealworm (Tenebrio molitor) genome: a resource for the emerging insects as food and feed industry.</title>
        <authorList>
            <person name="Eriksson T."/>
            <person name="Andere A."/>
            <person name="Kelstrup H."/>
            <person name="Emery V."/>
            <person name="Picard C."/>
        </authorList>
    </citation>
    <scope>NUCLEOTIDE SEQUENCE</scope>
    <source>
        <strain evidence="9">Stoneville</strain>
        <tissue evidence="9">Whole head</tissue>
    </source>
</reference>
<dbReference type="SUPFAM" id="SSF53850">
    <property type="entry name" value="Periplasmic binding protein-like II"/>
    <property type="match status" value="1"/>
</dbReference>
<keyword evidence="6" id="KW-0675">Receptor</keyword>